<protein>
    <submittedName>
        <fullName evidence="1">Uncharacterized protein</fullName>
    </submittedName>
</protein>
<reference evidence="1" key="2">
    <citation type="journal article" date="2015" name="Data Brief">
        <title>Shoot transcriptome of the giant reed, Arundo donax.</title>
        <authorList>
            <person name="Barrero R.A."/>
            <person name="Guerrero F.D."/>
            <person name="Moolhuijzen P."/>
            <person name="Goolsby J.A."/>
            <person name="Tidwell J."/>
            <person name="Bellgard S.E."/>
            <person name="Bellgard M.I."/>
        </authorList>
    </citation>
    <scope>NUCLEOTIDE SEQUENCE</scope>
    <source>
        <tissue evidence="1">Shoot tissue taken approximately 20 cm above the soil surface</tissue>
    </source>
</reference>
<name>A0A0A9G641_ARUDO</name>
<dbReference type="AlphaFoldDB" id="A0A0A9G641"/>
<organism evidence="1">
    <name type="scientific">Arundo donax</name>
    <name type="common">Giant reed</name>
    <name type="synonym">Donax arundinaceus</name>
    <dbReference type="NCBI Taxonomy" id="35708"/>
    <lineage>
        <taxon>Eukaryota</taxon>
        <taxon>Viridiplantae</taxon>
        <taxon>Streptophyta</taxon>
        <taxon>Embryophyta</taxon>
        <taxon>Tracheophyta</taxon>
        <taxon>Spermatophyta</taxon>
        <taxon>Magnoliopsida</taxon>
        <taxon>Liliopsida</taxon>
        <taxon>Poales</taxon>
        <taxon>Poaceae</taxon>
        <taxon>PACMAD clade</taxon>
        <taxon>Arundinoideae</taxon>
        <taxon>Arundineae</taxon>
        <taxon>Arundo</taxon>
    </lineage>
</organism>
<sequence length="34" mass="4065">MRTRFCSSIHSSIWDVYPARRHRTRSSTMTPVLK</sequence>
<reference evidence="1" key="1">
    <citation type="submission" date="2014-09" db="EMBL/GenBank/DDBJ databases">
        <authorList>
            <person name="Magalhaes I.L.F."/>
            <person name="Oliveira U."/>
            <person name="Santos F.R."/>
            <person name="Vidigal T.H.D.A."/>
            <person name="Brescovit A.D."/>
            <person name="Santos A.J."/>
        </authorList>
    </citation>
    <scope>NUCLEOTIDE SEQUENCE</scope>
    <source>
        <tissue evidence="1">Shoot tissue taken approximately 20 cm above the soil surface</tissue>
    </source>
</reference>
<dbReference type="EMBL" id="GBRH01179885">
    <property type="protein sequence ID" value="JAE18011.1"/>
    <property type="molecule type" value="Transcribed_RNA"/>
</dbReference>
<proteinExistence type="predicted"/>
<evidence type="ECO:0000313" key="1">
    <source>
        <dbReference type="EMBL" id="JAE18011.1"/>
    </source>
</evidence>
<accession>A0A0A9G641</accession>